<dbReference type="Proteomes" id="UP001055439">
    <property type="component" value="Chromosome 4"/>
</dbReference>
<feature type="compositionally biased region" description="Basic and acidic residues" evidence="1">
    <location>
        <begin position="143"/>
        <end position="160"/>
    </location>
</feature>
<keyword evidence="3" id="KW-1185">Reference proteome</keyword>
<accession>A0A9E7JYA2</accession>
<name>A0A9E7JYA2_9LILI</name>
<dbReference type="EMBL" id="CP097506">
    <property type="protein sequence ID" value="URD96779.1"/>
    <property type="molecule type" value="Genomic_DNA"/>
</dbReference>
<proteinExistence type="predicted"/>
<reference evidence="2" key="1">
    <citation type="submission" date="2022-05" db="EMBL/GenBank/DDBJ databases">
        <title>The Musa troglodytarum L. genome provides insights into the mechanism of non-climacteric behaviour and enrichment of carotenoids.</title>
        <authorList>
            <person name="Wang J."/>
        </authorList>
    </citation>
    <scope>NUCLEOTIDE SEQUENCE</scope>
    <source>
        <tissue evidence="2">Leaf</tissue>
    </source>
</reference>
<protein>
    <submittedName>
        <fullName evidence="2">Uncharacterized protein</fullName>
    </submittedName>
</protein>
<sequence>MYLDKVKHKMASKWAHRRRASHYDGDSTSVKLQELFITDVDIWLAIRLLSVLAVYSSITSLPDCYYTGDCKLVTYNSGRADQCSAVAEGDPKSGRWRRAVCGRSPPQPSQRGNQTTVSAWKQRWSNTLSRIRRSGRWLSSGEPKGETAEGMCRRGEENEHFVGAGQQRRVKGRPGRGERERTTRACGRPLHRRIAAVPIQEV</sequence>
<gene>
    <name evidence="2" type="ORF">MUK42_09078</name>
</gene>
<evidence type="ECO:0000313" key="3">
    <source>
        <dbReference type="Proteomes" id="UP001055439"/>
    </source>
</evidence>
<organism evidence="2 3">
    <name type="scientific">Musa troglodytarum</name>
    <name type="common">fe'i banana</name>
    <dbReference type="NCBI Taxonomy" id="320322"/>
    <lineage>
        <taxon>Eukaryota</taxon>
        <taxon>Viridiplantae</taxon>
        <taxon>Streptophyta</taxon>
        <taxon>Embryophyta</taxon>
        <taxon>Tracheophyta</taxon>
        <taxon>Spermatophyta</taxon>
        <taxon>Magnoliopsida</taxon>
        <taxon>Liliopsida</taxon>
        <taxon>Zingiberales</taxon>
        <taxon>Musaceae</taxon>
        <taxon>Musa</taxon>
    </lineage>
</organism>
<evidence type="ECO:0000313" key="2">
    <source>
        <dbReference type="EMBL" id="URD96779.1"/>
    </source>
</evidence>
<evidence type="ECO:0000256" key="1">
    <source>
        <dbReference type="SAM" id="MobiDB-lite"/>
    </source>
</evidence>
<dbReference type="AlphaFoldDB" id="A0A9E7JYA2"/>
<feature type="region of interest" description="Disordered" evidence="1">
    <location>
        <begin position="137"/>
        <end position="186"/>
    </location>
</feature>